<accession>A0A2G9T4P1</accession>
<dbReference type="EMBL" id="KZ423629">
    <property type="protein sequence ID" value="PIO52916.1"/>
    <property type="molecule type" value="Genomic_DNA"/>
</dbReference>
<protein>
    <submittedName>
        <fullName evidence="1">Uncharacterized protein</fullName>
    </submittedName>
</protein>
<gene>
    <name evidence="1" type="ORF">TELCIR_25770</name>
</gene>
<reference evidence="1 2" key="1">
    <citation type="submission" date="2015-09" db="EMBL/GenBank/DDBJ databases">
        <title>Draft genome of the parasitic nematode Teladorsagia circumcincta isolate WARC Sus (inbred).</title>
        <authorList>
            <person name="Mitreva M."/>
        </authorList>
    </citation>
    <scope>NUCLEOTIDE SEQUENCE [LARGE SCALE GENOMIC DNA]</scope>
    <source>
        <strain evidence="1 2">S</strain>
    </source>
</reference>
<dbReference type="Proteomes" id="UP000230423">
    <property type="component" value="Unassembled WGS sequence"/>
</dbReference>
<dbReference type="AlphaFoldDB" id="A0A2G9T4P1"/>
<feature type="non-terminal residue" evidence="1">
    <location>
        <position position="1"/>
    </location>
</feature>
<name>A0A2G9T4P1_TELCI</name>
<keyword evidence="2" id="KW-1185">Reference proteome</keyword>
<organism evidence="1 2">
    <name type="scientific">Teladorsagia circumcincta</name>
    <name type="common">Brown stomach worm</name>
    <name type="synonym">Ostertagia circumcincta</name>
    <dbReference type="NCBI Taxonomy" id="45464"/>
    <lineage>
        <taxon>Eukaryota</taxon>
        <taxon>Metazoa</taxon>
        <taxon>Ecdysozoa</taxon>
        <taxon>Nematoda</taxon>
        <taxon>Chromadorea</taxon>
        <taxon>Rhabditida</taxon>
        <taxon>Rhabditina</taxon>
        <taxon>Rhabditomorpha</taxon>
        <taxon>Strongyloidea</taxon>
        <taxon>Trichostrongylidae</taxon>
        <taxon>Teladorsagia</taxon>
    </lineage>
</organism>
<sequence>LNAFVVHLLGLLETQRQSLGERRTTPSSVARRPTDLELPRHSISTLAAACALELIVWAAVDDIDSDAVCSTMSARLFAINTNRSSERKNEERRQEETAAKRKAALDALRNAAIDALCR</sequence>
<dbReference type="OrthoDB" id="5839583at2759"/>
<evidence type="ECO:0000313" key="1">
    <source>
        <dbReference type="EMBL" id="PIO52916.1"/>
    </source>
</evidence>
<proteinExistence type="predicted"/>
<evidence type="ECO:0000313" key="2">
    <source>
        <dbReference type="Proteomes" id="UP000230423"/>
    </source>
</evidence>